<dbReference type="Gene3D" id="3.30.70.100">
    <property type="match status" value="1"/>
</dbReference>
<proteinExistence type="predicted"/>
<organism evidence="2 3">
    <name type="scientific">Niastella yeongjuensis</name>
    <dbReference type="NCBI Taxonomy" id="354355"/>
    <lineage>
        <taxon>Bacteria</taxon>
        <taxon>Pseudomonadati</taxon>
        <taxon>Bacteroidota</taxon>
        <taxon>Chitinophagia</taxon>
        <taxon>Chitinophagales</taxon>
        <taxon>Chitinophagaceae</taxon>
        <taxon>Niastella</taxon>
    </lineage>
</organism>
<dbReference type="STRING" id="354355.SAMN05660816_02778"/>
<accession>A0A1V9DXS5</accession>
<dbReference type="Pfam" id="PF03992">
    <property type="entry name" value="ABM"/>
    <property type="match status" value="1"/>
</dbReference>
<evidence type="ECO:0000259" key="1">
    <source>
        <dbReference type="PROSITE" id="PS51725"/>
    </source>
</evidence>
<dbReference type="PROSITE" id="PS51725">
    <property type="entry name" value="ABM"/>
    <property type="match status" value="1"/>
</dbReference>
<keyword evidence="2" id="KW-0560">Oxidoreductase</keyword>
<dbReference type="OrthoDB" id="1494517at2"/>
<dbReference type="SUPFAM" id="SSF54909">
    <property type="entry name" value="Dimeric alpha+beta barrel"/>
    <property type="match status" value="1"/>
</dbReference>
<protein>
    <submittedName>
        <fullName evidence="2">Antibiotic biosynthesis monooxygenase</fullName>
    </submittedName>
</protein>
<dbReference type="GO" id="GO:0004497">
    <property type="term" value="F:monooxygenase activity"/>
    <property type="evidence" value="ECO:0007669"/>
    <property type="project" value="UniProtKB-KW"/>
</dbReference>
<keyword evidence="3" id="KW-1185">Reference proteome</keyword>
<dbReference type="Proteomes" id="UP000192610">
    <property type="component" value="Unassembled WGS sequence"/>
</dbReference>
<keyword evidence="2" id="KW-0503">Monooxygenase</keyword>
<reference evidence="3" key="1">
    <citation type="submission" date="2016-04" db="EMBL/GenBank/DDBJ databases">
        <authorList>
            <person name="Chen L."/>
            <person name="Zhuang W."/>
            <person name="Wang G."/>
        </authorList>
    </citation>
    <scope>NUCLEOTIDE SEQUENCE [LARGE SCALE GENOMIC DNA]</scope>
    <source>
        <strain evidence="3">17621</strain>
    </source>
</reference>
<dbReference type="AlphaFoldDB" id="A0A1V9DXS5"/>
<gene>
    <name evidence="2" type="ORF">A4H97_18125</name>
</gene>
<dbReference type="EMBL" id="LVXG01000082">
    <property type="protein sequence ID" value="OQP38640.1"/>
    <property type="molecule type" value="Genomic_DNA"/>
</dbReference>
<feature type="domain" description="ABM" evidence="1">
    <location>
        <begin position="5"/>
        <end position="95"/>
    </location>
</feature>
<comment type="caution">
    <text evidence="2">The sequence shown here is derived from an EMBL/GenBank/DDBJ whole genome shotgun (WGS) entry which is preliminary data.</text>
</comment>
<name>A0A1V9DXS5_9BACT</name>
<evidence type="ECO:0000313" key="3">
    <source>
        <dbReference type="Proteomes" id="UP000192610"/>
    </source>
</evidence>
<dbReference type="InterPro" id="IPR011008">
    <property type="entry name" value="Dimeric_a/b-barrel"/>
</dbReference>
<sequence length="101" mass="11654">MKNPFVLINIFTVTPDDQRRLIDLLTKATGETIKHMDGFITSTLHRSIDGTKVTMYAQWESREKYEAMRRNATASPYLEEALSFAKFEMGAYEVVEIFKKA</sequence>
<dbReference type="RefSeq" id="WP_081204645.1">
    <property type="nucleotide sequence ID" value="NZ_FOCZ01000004.1"/>
</dbReference>
<evidence type="ECO:0000313" key="2">
    <source>
        <dbReference type="EMBL" id="OQP38640.1"/>
    </source>
</evidence>
<dbReference type="InterPro" id="IPR007138">
    <property type="entry name" value="ABM_dom"/>
</dbReference>